<dbReference type="RefSeq" id="WP_286650315.1">
    <property type="nucleotide sequence ID" value="NZ_JACAGK010000003.1"/>
</dbReference>
<evidence type="ECO:0000313" key="6">
    <source>
        <dbReference type="Proteomes" id="UP001170954"/>
    </source>
</evidence>
<keyword evidence="2 4" id="KW-0547">Nucleotide-binding</keyword>
<evidence type="ECO:0000256" key="1">
    <source>
        <dbReference type="ARBA" id="ARBA00010638"/>
    </source>
</evidence>
<dbReference type="EC" id="6.3.3.2" evidence="4"/>
<accession>A0ABT7NIH9</accession>
<dbReference type="InterPro" id="IPR002698">
    <property type="entry name" value="FTHF_cligase"/>
</dbReference>
<reference evidence="5" key="1">
    <citation type="submission" date="2020-06" db="EMBL/GenBank/DDBJ databases">
        <authorList>
            <person name="Dong N."/>
        </authorList>
    </citation>
    <scope>NUCLEOTIDE SEQUENCE</scope>
    <source>
        <strain evidence="5">R1692</strain>
    </source>
</reference>
<protein>
    <recommendedName>
        <fullName evidence="4">5-formyltetrahydrofolate cyclo-ligase</fullName>
        <ecNumber evidence="4">6.3.3.2</ecNumber>
    </recommendedName>
</protein>
<sequence length="191" mass="22572">MKKQELRENYKARRNSLTAEQLTLLDEQLLEQLQQYDWSAVRYLHLYLSIEKFKEFNTWPFIKWIWQQYPEITLVTSKSDFETHQLHHYRLEKDGKLLSNSWGIPEPIDAEEVAVELIDAVLTPLLVVDQHGNRVGYGKGFYDRFLANCRPNVLKFGISYFEPVPLIEDVNEWDVAISRLFTPGKTFYLEG</sequence>
<dbReference type="SUPFAM" id="SSF100950">
    <property type="entry name" value="NagB/RpiA/CoA transferase-like"/>
    <property type="match status" value="1"/>
</dbReference>
<keyword evidence="3 4" id="KW-0067">ATP-binding</keyword>
<comment type="similarity">
    <text evidence="1 4">Belongs to the 5-formyltetrahydrofolate cyclo-ligase family.</text>
</comment>
<organism evidence="5 6">
    <name type="scientific">Sphingobacterium hotanense</name>
    <dbReference type="NCBI Taxonomy" id="649196"/>
    <lineage>
        <taxon>Bacteria</taxon>
        <taxon>Pseudomonadati</taxon>
        <taxon>Bacteroidota</taxon>
        <taxon>Sphingobacteriia</taxon>
        <taxon>Sphingobacteriales</taxon>
        <taxon>Sphingobacteriaceae</taxon>
        <taxon>Sphingobacterium</taxon>
    </lineage>
</organism>
<reference evidence="5" key="2">
    <citation type="journal article" date="2022" name="Sci. Total Environ.">
        <title>Prevalence, transmission, and molecular epidemiology of tet(X)-positive bacteria among humans, animals, and environmental niches in China: An epidemiological, and genomic-based study.</title>
        <authorList>
            <person name="Dong N."/>
            <person name="Zeng Y."/>
            <person name="Cai C."/>
            <person name="Sun C."/>
            <person name="Lu J."/>
            <person name="Liu C."/>
            <person name="Zhou H."/>
            <person name="Sun Q."/>
            <person name="Shu L."/>
            <person name="Wang H."/>
            <person name="Wang Y."/>
            <person name="Wang S."/>
            <person name="Wu C."/>
            <person name="Chan E.W."/>
            <person name="Chen G."/>
            <person name="Shen Z."/>
            <person name="Chen S."/>
            <person name="Zhang R."/>
        </authorList>
    </citation>
    <scope>NUCLEOTIDE SEQUENCE</scope>
    <source>
        <strain evidence="5">R1692</strain>
    </source>
</reference>
<keyword evidence="6" id="KW-1185">Reference proteome</keyword>
<dbReference type="EMBL" id="JACAGK010000003">
    <property type="protein sequence ID" value="MDM1046998.1"/>
    <property type="molecule type" value="Genomic_DNA"/>
</dbReference>
<keyword evidence="5" id="KW-0436">Ligase</keyword>
<dbReference type="PANTHER" id="PTHR23407:SF1">
    <property type="entry name" value="5-FORMYLTETRAHYDROFOLATE CYCLO-LIGASE"/>
    <property type="match status" value="1"/>
</dbReference>
<dbReference type="PIRSF" id="PIRSF006806">
    <property type="entry name" value="FTHF_cligase"/>
    <property type="match status" value="1"/>
</dbReference>
<keyword evidence="4" id="KW-0479">Metal-binding</keyword>
<evidence type="ECO:0000256" key="3">
    <source>
        <dbReference type="ARBA" id="ARBA00022840"/>
    </source>
</evidence>
<dbReference type="Pfam" id="PF01812">
    <property type="entry name" value="5-FTHF_cyc-lig"/>
    <property type="match status" value="1"/>
</dbReference>
<comment type="catalytic activity">
    <reaction evidence="4">
        <text>(6S)-5-formyl-5,6,7,8-tetrahydrofolate + ATP = (6R)-5,10-methenyltetrahydrofolate + ADP + phosphate</text>
        <dbReference type="Rhea" id="RHEA:10488"/>
        <dbReference type="ChEBI" id="CHEBI:30616"/>
        <dbReference type="ChEBI" id="CHEBI:43474"/>
        <dbReference type="ChEBI" id="CHEBI:57455"/>
        <dbReference type="ChEBI" id="CHEBI:57457"/>
        <dbReference type="ChEBI" id="CHEBI:456216"/>
        <dbReference type="EC" id="6.3.3.2"/>
    </reaction>
</comment>
<gene>
    <name evidence="5" type="ORF">HX018_01900</name>
</gene>
<keyword evidence="4" id="KW-0460">Magnesium</keyword>
<proteinExistence type="inferred from homology"/>
<dbReference type="PANTHER" id="PTHR23407">
    <property type="entry name" value="ATPASE INHIBITOR/5-FORMYLTETRAHYDROFOLATE CYCLO-LIGASE"/>
    <property type="match status" value="1"/>
</dbReference>
<dbReference type="Proteomes" id="UP001170954">
    <property type="component" value="Unassembled WGS sequence"/>
</dbReference>
<dbReference type="InterPro" id="IPR024185">
    <property type="entry name" value="FTHF_cligase-like_sf"/>
</dbReference>
<evidence type="ECO:0000256" key="2">
    <source>
        <dbReference type="ARBA" id="ARBA00022741"/>
    </source>
</evidence>
<name>A0ABT7NIH9_9SPHI</name>
<dbReference type="InterPro" id="IPR037171">
    <property type="entry name" value="NagB/RpiA_transferase-like"/>
</dbReference>
<comment type="cofactor">
    <cofactor evidence="4">
        <name>Mg(2+)</name>
        <dbReference type="ChEBI" id="CHEBI:18420"/>
    </cofactor>
</comment>
<dbReference type="NCBIfam" id="TIGR02727">
    <property type="entry name" value="MTHFS_bact"/>
    <property type="match status" value="1"/>
</dbReference>
<evidence type="ECO:0000313" key="5">
    <source>
        <dbReference type="EMBL" id="MDM1046998.1"/>
    </source>
</evidence>
<dbReference type="Gene3D" id="3.40.50.10420">
    <property type="entry name" value="NagB/RpiA/CoA transferase-like"/>
    <property type="match status" value="1"/>
</dbReference>
<dbReference type="GO" id="GO:0030272">
    <property type="term" value="F:5-formyltetrahydrofolate cyclo-ligase activity"/>
    <property type="evidence" value="ECO:0007669"/>
    <property type="project" value="UniProtKB-EC"/>
</dbReference>
<evidence type="ECO:0000256" key="4">
    <source>
        <dbReference type="RuleBase" id="RU361279"/>
    </source>
</evidence>
<comment type="caution">
    <text evidence="5">The sequence shown here is derived from an EMBL/GenBank/DDBJ whole genome shotgun (WGS) entry which is preliminary data.</text>
</comment>